<dbReference type="OrthoDB" id="2052042at2"/>
<dbReference type="AlphaFoldDB" id="A0A1M5WBP8"/>
<evidence type="ECO:0000313" key="2">
    <source>
        <dbReference type="Proteomes" id="UP000183995"/>
    </source>
</evidence>
<sequence length="362" mass="40752">MSRIAIIDTAIDCAYINGKAVEYINLCGENKPCIHREISHGTLCALVLDYCASDYELVNIQIFKDNKGKVFGEIELLANSLKLCRELKIDIISLSAVSSVLSDSKHLYNNILRLSADTVVVSALDNKQYVCIPTSYPEVLGVRNDAAGLLSPGEIAYSADDPFGANIYANCDFKCLRKQHCRPSNSFAVPVVTAYVNKLINKGQSISDIKFMLQNLKPYPLGQEHKELNYPVARIAREIPIVFLADDVTEMCGTLMDRFYEKYEVQSTALSLTEGIYDIRIKNVKSIDTITDDLHFMEHHYKTDLIFIVGREKLLEKIQQHIDIDVEITCQSDGRALICYENNQEIEINSKVADRLHEILTS</sequence>
<accession>A0A1M5WBP8</accession>
<dbReference type="InterPro" id="IPR036852">
    <property type="entry name" value="Peptidase_S8/S53_dom_sf"/>
</dbReference>
<dbReference type="Proteomes" id="UP000183995">
    <property type="component" value="Unassembled WGS sequence"/>
</dbReference>
<dbReference type="EMBL" id="FQXV01000003">
    <property type="protein sequence ID" value="SHH84848.1"/>
    <property type="molecule type" value="Genomic_DNA"/>
</dbReference>
<name>A0A1M5WBP8_9FIRM</name>
<dbReference type="SUPFAM" id="SSF52743">
    <property type="entry name" value="Subtilisin-like"/>
    <property type="match status" value="1"/>
</dbReference>
<dbReference type="Gene3D" id="3.40.50.200">
    <property type="entry name" value="Peptidase S8/S53 domain"/>
    <property type="match status" value="1"/>
</dbReference>
<reference evidence="1 2" key="1">
    <citation type="submission" date="2016-11" db="EMBL/GenBank/DDBJ databases">
        <authorList>
            <person name="Jaros S."/>
            <person name="Januszkiewicz K."/>
            <person name="Wedrychowicz H."/>
        </authorList>
    </citation>
    <scope>NUCLEOTIDE SEQUENCE [LARGE SCALE GENOMIC DNA]</scope>
    <source>
        <strain evidence="1 2">DSM 10068</strain>
    </source>
</reference>
<evidence type="ECO:0008006" key="3">
    <source>
        <dbReference type="Google" id="ProtNLM"/>
    </source>
</evidence>
<dbReference type="GO" id="GO:0004252">
    <property type="term" value="F:serine-type endopeptidase activity"/>
    <property type="evidence" value="ECO:0007669"/>
    <property type="project" value="InterPro"/>
</dbReference>
<organism evidence="1 2">
    <name type="scientific">Sporobacter termitidis DSM 10068</name>
    <dbReference type="NCBI Taxonomy" id="1123282"/>
    <lineage>
        <taxon>Bacteria</taxon>
        <taxon>Bacillati</taxon>
        <taxon>Bacillota</taxon>
        <taxon>Clostridia</taxon>
        <taxon>Eubacteriales</taxon>
        <taxon>Oscillospiraceae</taxon>
        <taxon>Sporobacter</taxon>
    </lineage>
</organism>
<proteinExistence type="predicted"/>
<evidence type="ECO:0000313" key="1">
    <source>
        <dbReference type="EMBL" id="SHH84848.1"/>
    </source>
</evidence>
<dbReference type="STRING" id="1123282.SAMN02745823_01175"/>
<keyword evidence="2" id="KW-1185">Reference proteome</keyword>
<dbReference type="RefSeq" id="WP_073076730.1">
    <property type="nucleotide sequence ID" value="NZ_FQXV01000003.1"/>
</dbReference>
<dbReference type="GO" id="GO:0006508">
    <property type="term" value="P:proteolysis"/>
    <property type="evidence" value="ECO:0007669"/>
    <property type="project" value="InterPro"/>
</dbReference>
<protein>
    <recommendedName>
        <fullName evidence="3">Subtilase family protein</fullName>
    </recommendedName>
</protein>
<gene>
    <name evidence="1" type="ORF">SAMN02745823_01175</name>
</gene>